<sequence>MSNLRHLKLNSNDFTGNKIPELIGNLTILRYLDHSNAVLGGEIPHHQLGNLTSSIINSLLPLLSGCRKTSIGSLAFFKLSGPDLGRSKTSDWLETIDKLSNLRNLTSMGM</sequence>
<dbReference type="InterPro" id="IPR046956">
    <property type="entry name" value="RLP23-like"/>
</dbReference>
<evidence type="ECO:0000256" key="7">
    <source>
        <dbReference type="ARBA" id="ARBA00023180"/>
    </source>
</evidence>
<evidence type="ECO:0000256" key="2">
    <source>
        <dbReference type="ARBA" id="ARBA00022692"/>
    </source>
</evidence>
<gene>
    <name evidence="8" type="ORF">RchiOBHm_Chr1g0354731</name>
</gene>
<dbReference type="Gramene" id="PRQ58025">
    <property type="protein sequence ID" value="PRQ58025"/>
    <property type="gene ID" value="RchiOBHm_Chr1g0354731"/>
</dbReference>
<comment type="caution">
    <text evidence="8">The sequence shown here is derived from an EMBL/GenBank/DDBJ whole genome shotgun (WGS) entry which is preliminary data.</text>
</comment>
<evidence type="ECO:0000256" key="5">
    <source>
        <dbReference type="ARBA" id="ARBA00023136"/>
    </source>
</evidence>
<name>A0A2P6SH64_ROSCH</name>
<evidence type="ECO:0000313" key="8">
    <source>
        <dbReference type="EMBL" id="PRQ58025.1"/>
    </source>
</evidence>
<evidence type="ECO:0000256" key="6">
    <source>
        <dbReference type="ARBA" id="ARBA00023170"/>
    </source>
</evidence>
<evidence type="ECO:0000256" key="3">
    <source>
        <dbReference type="ARBA" id="ARBA00022729"/>
    </source>
</evidence>
<evidence type="ECO:0000256" key="4">
    <source>
        <dbReference type="ARBA" id="ARBA00022989"/>
    </source>
</evidence>
<dbReference type="Proteomes" id="UP000238479">
    <property type="component" value="Chromosome 1"/>
</dbReference>
<dbReference type="SUPFAM" id="SSF52058">
    <property type="entry name" value="L domain-like"/>
    <property type="match status" value="1"/>
</dbReference>
<dbReference type="EMBL" id="PDCK01000039">
    <property type="protein sequence ID" value="PRQ58025.1"/>
    <property type="molecule type" value="Genomic_DNA"/>
</dbReference>
<proteinExistence type="predicted"/>
<keyword evidence="4" id="KW-1133">Transmembrane helix</keyword>
<evidence type="ECO:0000313" key="9">
    <source>
        <dbReference type="Proteomes" id="UP000238479"/>
    </source>
</evidence>
<organism evidence="8 9">
    <name type="scientific">Rosa chinensis</name>
    <name type="common">China rose</name>
    <dbReference type="NCBI Taxonomy" id="74649"/>
    <lineage>
        <taxon>Eukaryota</taxon>
        <taxon>Viridiplantae</taxon>
        <taxon>Streptophyta</taxon>
        <taxon>Embryophyta</taxon>
        <taxon>Tracheophyta</taxon>
        <taxon>Spermatophyta</taxon>
        <taxon>Magnoliopsida</taxon>
        <taxon>eudicotyledons</taxon>
        <taxon>Gunneridae</taxon>
        <taxon>Pentapetalae</taxon>
        <taxon>rosids</taxon>
        <taxon>fabids</taxon>
        <taxon>Rosales</taxon>
        <taxon>Rosaceae</taxon>
        <taxon>Rosoideae</taxon>
        <taxon>Rosoideae incertae sedis</taxon>
        <taxon>Rosa</taxon>
    </lineage>
</organism>
<dbReference type="AlphaFoldDB" id="A0A2P6SH64"/>
<comment type="subcellular location">
    <subcellularLocation>
        <location evidence="1">Membrane</location>
        <topology evidence="1">Single-pass type I membrane protein</topology>
    </subcellularLocation>
</comment>
<keyword evidence="6" id="KW-0675">Receptor</keyword>
<keyword evidence="9" id="KW-1185">Reference proteome</keyword>
<accession>A0A2P6SH64</accession>
<dbReference type="InterPro" id="IPR032675">
    <property type="entry name" value="LRR_dom_sf"/>
</dbReference>
<keyword evidence="7" id="KW-0325">Glycoprotein</keyword>
<keyword evidence="5" id="KW-0472">Membrane</keyword>
<keyword evidence="3" id="KW-0732">Signal</keyword>
<keyword evidence="2" id="KW-0812">Transmembrane</keyword>
<dbReference type="GO" id="GO:0016020">
    <property type="term" value="C:membrane"/>
    <property type="evidence" value="ECO:0007669"/>
    <property type="project" value="UniProtKB-SubCell"/>
</dbReference>
<dbReference type="PANTHER" id="PTHR48063:SF98">
    <property type="entry name" value="LRR RECEPTOR-LIKE SERINE_THREONINE-PROTEIN KINASE FLS2"/>
    <property type="match status" value="1"/>
</dbReference>
<dbReference type="PANTHER" id="PTHR48063">
    <property type="entry name" value="LRR RECEPTOR-LIKE KINASE"/>
    <property type="match status" value="1"/>
</dbReference>
<reference evidence="8 9" key="1">
    <citation type="journal article" date="2018" name="Nat. Genet.">
        <title>The Rosa genome provides new insights in the design of modern roses.</title>
        <authorList>
            <person name="Bendahmane M."/>
        </authorList>
    </citation>
    <scope>NUCLEOTIDE SEQUENCE [LARGE SCALE GENOMIC DNA]</scope>
    <source>
        <strain evidence="9">cv. Old Blush</strain>
    </source>
</reference>
<dbReference type="Gene3D" id="3.80.10.10">
    <property type="entry name" value="Ribonuclease Inhibitor"/>
    <property type="match status" value="1"/>
</dbReference>
<evidence type="ECO:0000256" key="1">
    <source>
        <dbReference type="ARBA" id="ARBA00004479"/>
    </source>
</evidence>
<protein>
    <submittedName>
        <fullName evidence="8">Putative leucine-rich repeat domain, L domain-containing protein</fullName>
    </submittedName>
</protein>